<reference evidence="18 19" key="1">
    <citation type="journal article" date="2015" name="Genome Announc.">
        <title>Expanding the biotechnology potential of lactobacilli through comparative genomics of 213 strains and associated genera.</title>
        <authorList>
            <person name="Sun Z."/>
            <person name="Harris H.M."/>
            <person name="McCann A."/>
            <person name="Guo C."/>
            <person name="Argimon S."/>
            <person name="Zhang W."/>
            <person name="Yang X."/>
            <person name="Jeffery I.B."/>
            <person name="Cooney J.C."/>
            <person name="Kagawa T.F."/>
            <person name="Liu W."/>
            <person name="Song Y."/>
            <person name="Salvetti E."/>
            <person name="Wrobel A."/>
            <person name="Rasinkangas P."/>
            <person name="Parkhill J."/>
            <person name="Rea M.C."/>
            <person name="O'Sullivan O."/>
            <person name="Ritari J."/>
            <person name="Douillard F.P."/>
            <person name="Paul Ross R."/>
            <person name="Yang R."/>
            <person name="Briner A.E."/>
            <person name="Felis G.E."/>
            <person name="de Vos W.M."/>
            <person name="Barrangou R."/>
            <person name="Klaenhammer T.R."/>
            <person name="Caufield P.W."/>
            <person name="Cui Y."/>
            <person name="Zhang H."/>
            <person name="O'Toole P.W."/>
        </authorList>
    </citation>
    <scope>NUCLEOTIDE SEQUENCE [LARGE SCALE GENOMIC DNA]</scope>
    <source>
        <strain evidence="18 19">DSM 15814</strain>
    </source>
</reference>
<comment type="similarity">
    <text evidence="5 14 16">Belongs to the RNase HII family.</text>
</comment>
<dbReference type="GO" id="GO:0032299">
    <property type="term" value="C:ribonuclease H2 complex"/>
    <property type="evidence" value="ECO:0007669"/>
    <property type="project" value="TreeGrafter"/>
</dbReference>
<name>A0A0R1RW37_9LACO</name>
<accession>A0A0R1RW37</accession>
<feature type="binding site" evidence="14 15">
    <location>
        <position position="175"/>
    </location>
    <ligand>
        <name>a divalent metal cation</name>
        <dbReference type="ChEBI" id="CHEBI:60240"/>
    </ligand>
</feature>
<keyword evidence="10 14" id="KW-0479">Metal-binding</keyword>
<dbReference type="InterPro" id="IPR012337">
    <property type="entry name" value="RNaseH-like_sf"/>
</dbReference>
<evidence type="ECO:0000256" key="14">
    <source>
        <dbReference type="HAMAP-Rule" id="MF_00052"/>
    </source>
</evidence>
<dbReference type="NCBIfam" id="NF000595">
    <property type="entry name" value="PRK00015.1-3"/>
    <property type="match status" value="1"/>
</dbReference>
<dbReference type="FunFam" id="3.30.420.10:FF:000006">
    <property type="entry name" value="Ribonuclease HII"/>
    <property type="match status" value="1"/>
</dbReference>
<evidence type="ECO:0000313" key="18">
    <source>
        <dbReference type="EMBL" id="KRL57208.1"/>
    </source>
</evidence>
<dbReference type="eggNOG" id="COG0164">
    <property type="taxonomic scope" value="Bacteria"/>
</dbReference>
<evidence type="ECO:0000256" key="11">
    <source>
        <dbReference type="ARBA" id="ARBA00022759"/>
    </source>
</evidence>
<evidence type="ECO:0000256" key="15">
    <source>
        <dbReference type="PROSITE-ProRule" id="PRU01319"/>
    </source>
</evidence>
<evidence type="ECO:0000256" key="12">
    <source>
        <dbReference type="ARBA" id="ARBA00022801"/>
    </source>
</evidence>
<proteinExistence type="inferred from homology"/>
<dbReference type="Pfam" id="PF01351">
    <property type="entry name" value="RNase_HII"/>
    <property type="match status" value="1"/>
</dbReference>
<dbReference type="EMBL" id="AZFF01000001">
    <property type="protein sequence ID" value="KRL57208.1"/>
    <property type="molecule type" value="Genomic_DNA"/>
</dbReference>
<comment type="subcellular location">
    <subcellularLocation>
        <location evidence="4 14">Cytoplasm</location>
    </subcellularLocation>
</comment>
<feature type="domain" description="RNase H type-2" evidence="17">
    <location>
        <begin position="77"/>
        <end position="263"/>
    </location>
</feature>
<dbReference type="RefSeq" id="WP_017261891.1">
    <property type="nucleotide sequence ID" value="NZ_AUAW01000001.1"/>
</dbReference>
<evidence type="ECO:0000256" key="10">
    <source>
        <dbReference type="ARBA" id="ARBA00022723"/>
    </source>
</evidence>
<dbReference type="InterPro" id="IPR024567">
    <property type="entry name" value="RNase_HII/HIII_dom"/>
</dbReference>
<dbReference type="InterPro" id="IPR022898">
    <property type="entry name" value="RNase_HII"/>
</dbReference>
<dbReference type="GO" id="GO:0030145">
    <property type="term" value="F:manganese ion binding"/>
    <property type="evidence" value="ECO:0007669"/>
    <property type="project" value="UniProtKB-UniRule"/>
</dbReference>
<keyword evidence="11 14" id="KW-0255">Endonuclease</keyword>
<dbReference type="GO" id="GO:0003723">
    <property type="term" value="F:RNA binding"/>
    <property type="evidence" value="ECO:0007669"/>
    <property type="project" value="UniProtKB-UniRule"/>
</dbReference>
<keyword evidence="19" id="KW-1185">Reference proteome</keyword>
<comment type="catalytic activity">
    <reaction evidence="1 14 15 16">
        <text>Endonucleolytic cleavage to 5'-phosphomonoester.</text>
        <dbReference type="EC" id="3.1.26.4"/>
    </reaction>
</comment>
<dbReference type="PATRIC" id="fig|1114972.6.peg.217"/>
<dbReference type="STRING" id="1114972.FD35_GL000216"/>
<dbReference type="NCBIfam" id="NF000594">
    <property type="entry name" value="PRK00015.1-1"/>
    <property type="match status" value="1"/>
</dbReference>
<evidence type="ECO:0000256" key="1">
    <source>
        <dbReference type="ARBA" id="ARBA00000077"/>
    </source>
</evidence>
<evidence type="ECO:0000256" key="13">
    <source>
        <dbReference type="ARBA" id="ARBA00023211"/>
    </source>
</evidence>
<comment type="function">
    <text evidence="3 14 16">Endonuclease that specifically degrades the RNA of RNA-DNA hybrids.</text>
</comment>
<dbReference type="GO" id="GO:0005737">
    <property type="term" value="C:cytoplasm"/>
    <property type="evidence" value="ECO:0007669"/>
    <property type="project" value="UniProtKB-SubCell"/>
</dbReference>
<dbReference type="Proteomes" id="UP000051999">
    <property type="component" value="Unassembled WGS sequence"/>
</dbReference>
<keyword evidence="12 14" id="KW-0378">Hydrolase</keyword>
<evidence type="ECO:0000256" key="6">
    <source>
        <dbReference type="ARBA" id="ARBA00012180"/>
    </source>
</evidence>
<comment type="caution">
    <text evidence="18">The sequence shown here is derived from an EMBL/GenBank/DDBJ whole genome shotgun (WGS) entry which is preliminary data.</text>
</comment>
<gene>
    <name evidence="14" type="primary">rnhB</name>
    <name evidence="18" type="ORF">FD35_GL000216</name>
</gene>
<sequence length="263" mass="28542">MSEAKPKKPSIAMLREQLAHVQQADDPLLATLAADPRKGVASLLLQTNRRLTAQANAEIAFEQRLQLERACWAKGQSLVAGIDEVGRGPLAGPVVTCAIELPHDFHLLGVNDSKQLTAHERETLYPQILSACVGVGIGIASPKQIDHLNIYQATRVAMCDAVLALPQQPDALLIDAMQIDVPMPQQKLIKGDARSVSIGAASIVAKVYRDHLMSMYDRVYPGYNFSQNDGYGTAAHLAALDKLGVTPIHRRSFSPVTKRLQQG</sequence>
<evidence type="ECO:0000256" key="5">
    <source>
        <dbReference type="ARBA" id="ARBA00007383"/>
    </source>
</evidence>
<dbReference type="EC" id="3.1.26.4" evidence="6 14"/>
<dbReference type="GO" id="GO:0043137">
    <property type="term" value="P:DNA replication, removal of RNA primer"/>
    <property type="evidence" value="ECO:0007669"/>
    <property type="project" value="TreeGrafter"/>
</dbReference>
<dbReference type="CDD" id="cd07182">
    <property type="entry name" value="RNase_HII_bacteria_HII_like"/>
    <property type="match status" value="1"/>
</dbReference>
<dbReference type="InterPro" id="IPR001352">
    <property type="entry name" value="RNase_HII/HIII"/>
</dbReference>
<comment type="cofactor">
    <cofactor evidence="2">
        <name>Mg(2+)</name>
        <dbReference type="ChEBI" id="CHEBI:18420"/>
    </cofactor>
</comment>
<evidence type="ECO:0000256" key="3">
    <source>
        <dbReference type="ARBA" id="ARBA00004065"/>
    </source>
</evidence>
<organism evidence="18 19">
    <name type="scientific">Furfurilactobacillus rossiae DSM 15814</name>
    <dbReference type="NCBI Taxonomy" id="1114972"/>
    <lineage>
        <taxon>Bacteria</taxon>
        <taxon>Bacillati</taxon>
        <taxon>Bacillota</taxon>
        <taxon>Bacilli</taxon>
        <taxon>Lactobacillales</taxon>
        <taxon>Lactobacillaceae</taxon>
        <taxon>Furfurilactobacillus</taxon>
    </lineage>
</organism>
<dbReference type="Gene3D" id="3.30.420.10">
    <property type="entry name" value="Ribonuclease H-like superfamily/Ribonuclease H"/>
    <property type="match status" value="1"/>
</dbReference>
<evidence type="ECO:0000256" key="4">
    <source>
        <dbReference type="ARBA" id="ARBA00004496"/>
    </source>
</evidence>
<dbReference type="GO" id="GO:0006298">
    <property type="term" value="P:mismatch repair"/>
    <property type="evidence" value="ECO:0007669"/>
    <property type="project" value="TreeGrafter"/>
</dbReference>
<feature type="binding site" evidence="14 15">
    <location>
        <position position="83"/>
    </location>
    <ligand>
        <name>a divalent metal cation</name>
        <dbReference type="ChEBI" id="CHEBI:60240"/>
    </ligand>
</feature>
<dbReference type="PANTHER" id="PTHR10954:SF18">
    <property type="entry name" value="RIBONUCLEASE HII"/>
    <property type="match status" value="1"/>
</dbReference>
<evidence type="ECO:0000313" key="19">
    <source>
        <dbReference type="Proteomes" id="UP000051999"/>
    </source>
</evidence>
<evidence type="ECO:0000256" key="9">
    <source>
        <dbReference type="ARBA" id="ARBA00022722"/>
    </source>
</evidence>
<dbReference type="PROSITE" id="PS51975">
    <property type="entry name" value="RNASE_H_2"/>
    <property type="match status" value="1"/>
</dbReference>
<evidence type="ECO:0000256" key="8">
    <source>
        <dbReference type="ARBA" id="ARBA00022490"/>
    </source>
</evidence>
<dbReference type="AlphaFoldDB" id="A0A0R1RW37"/>
<evidence type="ECO:0000256" key="2">
    <source>
        <dbReference type="ARBA" id="ARBA00001946"/>
    </source>
</evidence>
<dbReference type="PANTHER" id="PTHR10954">
    <property type="entry name" value="RIBONUCLEASE H2 SUBUNIT A"/>
    <property type="match status" value="1"/>
</dbReference>
<evidence type="ECO:0000256" key="7">
    <source>
        <dbReference type="ARBA" id="ARBA00019179"/>
    </source>
</evidence>
<dbReference type="GO" id="GO:0004523">
    <property type="term" value="F:RNA-DNA hybrid ribonuclease activity"/>
    <property type="evidence" value="ECO:0007669"/>
    <property type="project" value="UniProtKB-UniRule"/>
</dbReference>
<keyword evidence="13 14" id="KW-0464">Manganese</keyword>
<keyword evidence="8 14" id="KW-0963">Cytoplasm</keyword>
<feature type="binding site" evidence="14 15">
    <location>
        <position position="84"/>
    </location>
    <ligand>
        <name>a divalent metal cation</name>
        <dbReference type="ChEBI" id="CHEBI:60240"/>
    </ligand>
</feature>
<dbReference type="HAMAP" id="MF_00052_B">
    <property type="entry name" value="RNase_HII_B"/>
    <property type="match status" value="1"/>
</dbReference>
<comment type="cofactor">
    <cofactor evidence="14 15">
        <name>Mn(2+)</name>
        <dbReference type="ChEBI" id="CHEBI:29035"/>
    </cofactor>
    <cofactor evidence="14 15">
        <name>Mg(2+)</name>
        <dbReference type="ChEBI" id="CHEBI:18420"/>
    </cofactor>
    <text evidence="14 15">Manganese or magnesium. Binds 1 divalent metal ion per monomer in the absence of substrate. May bind a second metal ion after substrate binding.</text>
</comment>
<evidence type="ECO:0000259" key="17">
    <source>
        <dbReference type="PROSITE" id="PS51975"/>
    </source>
</evidence>
<keyword evidence="9 14" id="KW-0540">Nuclease</keyword>
<protein>
    <recommendedName>
        <fullName evidence="7 14">Ribonuclease HII</fullName>
        <shortName evidence="14">RNase HII</shortName>
        <ecNumber evidence="6 14">3.1.26.4</ecNumber>
    </recommendedName>
</protein>
<dbReference type="InterPro" id="IPR036397">
    <property type="entry name" value="RNaseH_sf"/>
</dbReference>
<dbReference type="SUPFAM" id="SSF53098">
    <property type="entry name" value="Ribonuclease H-like"/>
    <property type="match status" value="1"/>
</dbReference>
<evidence type="ECO:0000256" key="16">
    <source>
        <dbReference type="RuleBase" id="RU003515"/>
    </source>
</evidence>